<dbReference type="SUPFAM" id="SSF48019">
    <property type="entry name" value="post-AAA+ oligomerization domain-like"/>
    <property type="match status" value="1"/>
</dbReference>
<dbReference type="SUPFAM" id="SSF52540">
    <property type="entry name" value="P-loop containing nucleoside triphosphate hydrolases"/>
    <property type="match status" value="1"/>
</dbReference>
<feature type="domain" description="AAA+ ATPase" evidence="7">
    <location>
        <begin position="35"/>
        <end position="171"/>
    </location>
</feature>
<sequence>MSTPWVEKYRPKKLDEVSAQSNVIRVLSNQLKSANMPHLLFYGPPGTGKTSTILAMARELFGPQLMKSRVLELNASDERGISIVRDKVKNFARLSVTNPSLEDKEKYPCPPYKLIILDEADSMTFDAQSALRRIMENYSHITRFCIICNYITRIIDPLTSRCSKFRFSPLNSANSLATLKMISQSEELNIDDDSLTQILDISNGDLRKSINFLQTGHKLFGEDSIENIAGLIPQNLVQSLIETLQSKDLNKIYEFLSMLVLKSYNSATILTSLHSCLLLKNIYLNSEQKIEVSRILYETDSKLSSGSDEFIQMLNLFLQLSKIF</sequence>
<reference evidence="8 9" key="1">
    <citation type="submission" date="2016-02" db="EMBL/GenBank/DDBJ databases">
        <title>Comparative genomic and transcriptomic foundation for Pichia pastoris.</title>
        <authorList>
            <person name="Love K.R."/>
            <person name="Shah K.A."/>
            <person name="Whittaker C.A."/>
            <person name="Wu J."/>
            <person name="Bartlett M.C."/>
            <person name="Ma D."/>
            <person name="Leeson R.L."/>
            <person name="Priest M."/>
            <person name="Young S.K."/>
            <person name="Love J.C."/>
        </authorList>
    </citation>
    <scope>NUCLEOTIDE SEQUENCE [LARGE SCALE GENOMIC DNA]</scope>
    <source>
        <strain evidence="8 9">ATCC 28485</strain>
    </source>
</reference>
<comment type="similarity">
    <text evidence="2">Belongs to the activator 1 small subunits family.</text>
</comment>
<keyword evidence="5" id="KW-0067">ATP-binding</keyword>
<evidence type="ECO:0000256" key="4">
    <source>
        <dbReference type="ARBA" id="ARBA00022741"/>
    </source>
</evidence>
<evidence type="ECO:0000256" key="3">
    <source>
        <dbReference type="ARBA" id="ARBA00022705"/>
    </source>
</evidence>
<dbReference type="PANTHER" id="PTHR11669">
    <property type="entry name" value="REPLICATION FACTOR C / DNA POLYMERASE III GAMMA-TAU SUBUNIT"/>
    <property type="match status" value="1"/>
</dbReference>
<dbReference type="InterPro" id="IPR008921">
    <property type="entry name" value="DNA_pol3_clamp-load_cplx_C"/>
</dbReference>
<gene>
    <name evidence="8" type="primary">RFC2</name>
    <name evidence="8" type="ORF">ATY40_BA7502542</name>
</gene>
<dbReference type="AlphaFoldDB" id="A0A1B2JCC7"/>
<organism evidence="8 9">
    <name type="scientific">Komagataella pastoris</name>
    <name type="common">Yeast</name>
    <name type="synonym">Pichia pastoris</name>
    <dbReference type="NCBI Taxonomy" id="4922"/>
    <lineage>
        <taxon>Eukaryota</taxon>
        <taxon>Fungi</taxon>
        <taxon>Dikarya</taxon>
        <taxon>Ascomycota</taxon>
        <taxon>Saccharomycotina</taxon>
        <taxon>Pichiomycetes</taxon>
        <taxon>Pichiales</taxon>
        <taxon>Pichiaceae</taxon>
        <taxon>Komagataella</taxon>
    </lineage>
</organism>
<dbReference type="Pfam" id="PF21960">
    <property type="entry name" value="RCF1-5-like_lid"/>
    <property type="match status" value="1"/>
</dbReference>
<dbReference type="GO" id="GO:0006271">
    <property type="term" value="P:DNA strand elongation involved in DNA replication"/>
    <property type="evidence" value="ECO:0007669"/>
    <property type="project" value="UniProtKB-ARBA"/>
</dbReference>
<dbReference type="InterPro" id="IPR003593">
    <property type="entry name" value="AAA+_ATPase"/>
</dbReference>
<dbReference type="GO" id="GO:0031391">
    <property type="term" value="C:Elg1 RFC-like complex"/>
    <property type="evidence" value="ECO:0007669"/>
    <property type="project" value="UniProtKB-ARBA"/>
</dbReference>
<dbReference type="InterPro" id="IPR047854">
    <property type="entry name" value="RFC_lid"/>
</dbReference>
<dbReference type="Gene3D" id="1.10.8.60">
    <property type="match status" value="1"/>
</dbReference>
<dbReference type="InterPro" id="IPR050238">
    <property type="entry name" value="DNA_Rep/Repair_Clamp_Loader"/>
</dbReference>
<dbReference type="Pfam" id="PF08542">
    <property type="entry name" value="Rep_fac_C"/>
    <property type="match status" value="1"/>
</dbReference>
<proteinExistence type="inferred from homology"/>
<dbReference type="InterPro" id="IPR003959">
    <property type="entry name" value="ATPase_AAA_core"/>
</dbReference>
<dbReference type="SMART" id="SM00382">
    <property type="entry name" value="AAA"/>
    <property type="match status" value="1"/>
</dbReference>
<dbReference type="Pfam" id="PF00004">
    <property type="entry name" value="AAA"/>
    <property type="match status" value="1"/>
</dbReference>
<keyword evidence="3" id="KW-0235">DNA replication</keyword>
<dbReference type="FunFam" id="3.40.50.300:FF:000237">
    <property type="entry name" value="replication factor C subunit 4"/>
    <property type="match status" value="1"/>
</dbReference>
<dbReference type="CDD" id="cd18140">
    <property type="entry name" value="HLD_clamp_RFC"/>
    <property type="match status" value="1"/>
</dbReference>
<dbReference type="GO" id="GO:0016887">
    <property type="term" value="F:ATP hydrolysis activity"/>
    <property type="evidence" value="ECO:0007669"/>
    <property type="project" value="InterPro"/>
</dbReference>
<keyword evidence="4" id="KW-0547">Nucleotide-binding</keyword>
<name>A0A1B2JCC7_PICPA</name>
<dbReference type="GO" id="GO:0003677">
    <property type="term" value="F:DNA binding"/>
    <property type="evidence" value="ECO:0007669"/>
    <property type="project" value="InterPro"/>
</dbReference>
<evidence type="ECO:0000313" key="8">
    <source>
        <dbReference type="EMBL" id="ANZ75669.1"/>
    </source>
</evidence>
<dbReference type="GO" id="GO:0006281">
    <property type="term" value="P:DNA repair"/>
    <property type="evidence" value="ECO:0007669"/>
    <property type="project" value="TreeGrafter"/>
</dbReference>
<comment type="subcellular location">
    <subcellularLocation>
        <location evidence="1">Nucleus</location>
    </subcellularLocation>
</comment>
<accession>A0A1B2JCC7</accession>
<dbReference type="Gene3D" id="3.40.50.300">
    <property type="entry name" value="P-loop containing nucleotide triphosphate hydrolases"/>
    <property type="match status" value="1"/>
</dbReference>
<dbReference type="GO" id="GO:0005634">
    <property type="term" value="C:nucleus"/>
    <property type="evidence" value="ECO:0007669"/>
    <property type="project" value="UniProtKB-SubCell"/>
</dbReference>
<evidence type="ECO:0000313" key="9">
    <source>
        <dbReference type="Proteomes" id="UP000094565"/>
    </source>
</evidence>
<evidence type="ECO:0000256" key="1">
    <source>
        <dbReference type="ARBA" id="ARBA00004123"/>
    </source>
</evidence>
<dbReference type="InterPro" id="IPR013748">
    <property type="entry name" value="Rep_factorC_C"/>
</dbReference>
<evidence type="ECO:0000256" key="2">
    <source>
        <dbReference type="ARBA" id="ARBA00005378"/>
    </source>
</evidence>
<evidence type="ECO:0000256" key="6">
    <source>
        <dbReference type="ARBA" id="ARBA00023242"/>
    </source>
</evidence>
<dbReference type="InterPro" id="IPR027417">
    <property type="entry name" value="P-loop_NTPase"/>
</dbReference>
<protein>
    <submittedName>
        <fullName evidence="8">BA75_02542T0</fullName>
    </submittedName>
</protein>
<dbReference type="Proteomes" id="UP000094565">
    <property type="component" value="Chromosome 2"/>
</dbReference>
<dbReference type="OrthoDB" id="4199794at2759"/>
<dbReference type="CDD" id="cd00009">
    <property type="entry name" value="AAA"/>
    <property type="match status" value="1"/>
</dbReference>
<dbReference type="GO" id="GO:0003689">
    <property type="term" value="F:DNA clamp loader activity"/>
    <property type="evidence" value="ECO:0007669"/>
    <property type="project" value="TreeGrafter"/>
</dbReference>
<keyword evidence="6" id="KW-0539">Nucleus</keyword>
<keyword evidence="9" id="KW-1185">Reference proteome</keyword>
<dbReference type="Gene3D" id="1.20.272.10">
    <property type="match status" value="1"/>
</dbReference>
<evidence type="ECO:0000256" key="5">
    <source>
        <dbReference type="ARBA" id="ARBA00022840"/>
    </source>
</evidence>
<dbReference type="EMBL" id="CP014585">
    <property type="protein sequence ID" value="ANZ75669.1"/>
    <property type="molecule type" value="Genomic_DNA"/>
</dbReference>
<evidence type="ECO:0000259" key="7">
    <source>
        <dbReference type="SMART" id="SM00382"/>
    </source>
</evidence>
<dbReference type="NCBIfam" id="NF001679">
    <property type="entry name" value="PRK00440.1"/>
    <property type="match status" value="1"/>
</dbReference>
<dbReference type="GO" id="GO:0005524">
    <property type="term" value="F:ATP binding"/>
    <property type="evidence" value="ECO:0007669"/>
    <property type="project" value="UniProtKB-KW"/>
</dbReference>
<dbReference type="PANTHER" id="PTHR11669:SF20">
    <property type="entry name" value="REPLICATION FACTOR C SUBUNIT 4"/>
    <property type="match status" value="1"/>
</dbReference>
<dbReference type="GO" id="GO:0005663">
    <property type="term" value="C:DNA replication factor C complex"/>
    <property type="evidence" value="ECO:0007669"/>
    <property type="project" value="TreeGrafter"/>
</dbReference>